<sequence length="309" mass="34765">LRTNETLGYIVYCCRVISYTSAIGLRFMVKGEGNPAYVQLRLDNFYREFRTNKLAKMTQEELNQQIEALITQNEKPDYDVFSESDRYWEWIDRGLYRFYDKMEENKVLRNATKEKLVEFWDEHLDPLCPEHGSLIVHIYSAKITTPSLQDRATYRDVVIALKGCLERDGVTGLSYADVHEIVSTVVASNKSIKGGDAINEFKRLVVSKVPGVDQDALAKAFGSEEAYSRIALNMAVSDYTNNVTTEHSAAVVAAAPAAAPTTTTLPVDAIIIYCTPTGDHVFSDIRKYREGLEVSGLLPYSHPLTPKYP</sequence>
<feature type="non-terminal residue" evidence="1">
    <location>
        <position position="1"/>
    </location>
</feature>
<dbReference type="Proteomes" id="UP001145114">
    <property type="component" value="Unassembled WGS sequence"/>
</dbReference>
<evidence type="ECO:0000313" key="2">
    <source>
        <dbReference type="Proteomes" id="UP001145114"/>
    </source>
</evidence>
<name>A0ACC1HPP3_9FUNG</name>
<keyword evidence="1" id="KW-0378">Hydrolase</keyword>
<keyword evidence="1" id="KW-0482">Metalloprotease</keyword>
<reference evidence="1" key="1">
    <citation type="submission" date="2022-06" db="EMBL/GenBank/DDBJ databases">
        <title>Phylogenomic reconstructions and comparative analyses of Kickxellomycotina fungi.</title>
        <authorList>
            <person name="Reynolds N.K."/>
            <person name="Stajich J.E."/>
            <person name="Barry K."/>
            <person name="Grigoriev I.V."/>
            <person name="Crous P."/>
            <person name="Smith M.E."/>
        </authorList>
    </citation>
    <scope>NUCLEOTIDE SEQUENCE</scope>
    <source>
        <strain evidence="1">RSA 2271</strain>
    </source>
</reference>
<dbReference type="EC" id="3.4.24.56" evidence="1"/>
<dbReference type="EMBL" id="JAMZIH010001454">
    <property type="protein sequence ID" value="KAJ1678182.1"/>
    <property type="molecule type" value="Genomic_DNA"/>
</dbReference>
<comment type="caution">
    <text evidence="1">The sequence shown here is derived from an EMBL/GenBank/DDBJ whole genome shotgun (WGS) entry which is preliminary data.</text>
</comment>
<organism evidence="1 2">
    <name type="scientific">Spiromyces aspiralis</name>
    <dbReference type="NCBI Taxonomy" id="68401"/>
    <lineage>
        <taxon>Eukaryota</taxon>
        <taxon>Fungi</taxon>
        <taxon>Fungi incertae sedis</taxon>
        <taxon>Zoopagomycota</taxon>
        <taxon>Kickxellomycotina</taxon>
        <taxon>Kickxellomycetes</taxon>
        <taxon>Kickxellales</taxon>
        <taxon>Kickxellaceae</taxon>
        <taxon>Spiromyces</taxon>
    </lineage>
</organism>
<keyword evidence="1" id="KW-0645">Protease</keyword>
<gene>
    <name evidence="1" type="primary">STE23_3</name>
    <name evidence="1" type="ORF">EV182_004609</name>
</gene>
<keyword evidence="2" id="KW-1185">Reference proteome</keyword>
<protein>
    <submittedName>
        <fullName evidence="1">Metalloprotease</fullName>
        <ecNumber evidence="1">3.4.24.56</ecNumber>
    </submittedName>
</protein>
<proteinExistence type="predicted"/>
<accession>A0ACC1HPP3</accession>
<evidence type="ECO:0000313" key="1">
    <source>
        <dbReference type="EMBL" id="KAJ1678182.1"/>
    </source>
</evidence>